<dbReference type="GO" id="GO:0008277">
    <property type="term" value="P:regulation of G protein-coupled receptor signaling pathway"/>
    <property type="evidence" value="ECO:0007669"/>
    <property type="project" value="InterPro"/>
</dbReference>
<dbReference type="Gene3D" id="3.40.30.10">
    <property type="entry name" value="Glutaredoxin"/>
    <property type="match status" value="1"/>
</dbReference>
<protein>
    <recommendedName>
        <fullName evidence="3">Phosducin domain-containing protein</fullName>
    </recommendedName>
</protein>
<dbReference type="EMBL" id="JAWRVG010000083">
    <property type="protein sequence ID" value="KAK4060512.1"/>
    <property type="molecule type" value="Genomic_DNA"/>
</dbReference>
<sequence length="435" mass="48071">MHTLPTTTPTSPITNPVLFAPDSALRPLDLVLSPALEPAGALWIPPLAARMLDLPAETACRIKKRGAKESRCLTPLLLLLRSFEKHALSDSQSTVPTRPSLAHTSSAHSTGLAKFVSSLPAGLSLQNTTTIPISIYITTLSRPLVPEPFLPSMTTEAQEEFDKLVANNTHRETLHPEDRDDADSHHGSDLSEEEQYRNARIEEAMRMPTAAAELRLPPASFDSGRSTGVKGVIADARSYESARKTKWRNRAMSVRKSVFGAPRSSDNKSESESEEAIFSGGDDDEEEFLSQWREARRQELEKEAAGQSIRTRRTSPSTRIYGRMDEVDALGYLDAIEKVNRDTTVVVFVYDHESEVSSAIESVLVPLVKSNTSVHFVKVHYEDIEFDNAAVPAILAYRNQGDLFANLTGIIEMMPDDEHFGPESLEKVLKKHGVL</sequence>
<evidence type="ECO:0000256" key="1">
    <source>
        <dbReference type="ARBA" id="ARBA00009686"/>
    </source>
</evidence>
<dbReference type="InterPro" id="IPR036249">
    <property type="entry name" value="Thioredoxin-like_sf"/>
</dbReference>
<reference evidence="4" key="1">
    <citation type="submission" date="2023-11" db="EMBL/GenBank/DDBJ databases">
        <title>The genome sequences of three competitors of mushroom-forming fungi.</title>
        <authorList>
            <person name="Beijen E."/>
            <person name="Ohm R.A."/>
        </authorList>
    </citation>
    <scope>NUCLEOTIDE SEQUENCE</scope>
    <source>
        <strain evidence="4">CBS 100526</strain>
    </source>
</reference>
<dbReference type="Pfam" id="PF02114">
    <property type="entry name" value="Phosducin"/>
    <property type="match status" value="1"/>
</dbReference>
<dbReference type="InterPro" id="IPR051499">
    <property type="entry name" value="Phosducin-like_reg"/>
</dbReference>
<dbReference type="CDD" id="cd02987">
    <property type="entry name" value="Phd_like_Phd"/>
    <property type="match status" value="1"/>
</dbReference>
<dbReference type="PANTHER" id="PTHR46052">
    <property type="entry name" value="PHOSDUCIN-LIKE PROTEIN"/>
    <property type="match status" value="1"/>
</dbReference>
<dbReference type="AlphaFoldDB" id="A0AAE1LZG5"/>
<feature type="region of interest" description="Disordered" evidence="2">
    <location>
        <begin position="258"/>
        <end position="285"/>
    </location>
</feature>
<evidence type="ECO:0000259" key="3">
    <source>
        <dbReference type="Pfam" id="PF02114"/>
    </source>
</evidence>
<comment type="similarity">
    <text evidence="1">Belongs to the phosducin family.</text>
</comment>
<dbReference type="PANTHER" id="PTHR46052:SF1">
    <property type="entry name" value="PHOSDUCIN-LIKE PROTEIN"/>
    <property type="match status" value="1"/>
</dbReference>
<name>A0AAE1LZG5_9HYPO</name>
<dbReference type="InterPro" id="IPR024253">
    <property type="entry name" value="Phosducin_thioredoxin-like_dom"/>
</dbReference>
<evidence type="ECO:0000313" key="5">
    <source>
        <dbReference type="Proteomes" id="UP001273209"/>
    </source>
</evidence>
<feature type="region of interest" description="Disordered" evidence="2">
    <location>
        <begin position="173"/>
        <end position="194"/>
    </location>
</feature>
<dbReference type="RefSeq" id="XP_062750322.1">
    <property type="nucleotide sequence ID" value="XM_062894844.1"/>
</dbReference>
<organism evidence="4 5">
    <name type="scientific">Trichoderma aggressivum f. europaeum</name>
    <dbReference type="NCBI Taxonomy" id="173218"/>
    <lineage>
        <taxon>Eukaryota</taxon>
        <taxon>Fungi</taxon>
        <taxon>Dikarya</taxon>
        <taxon>Ascomycota</taxon>
        <taxon>Pezizomycotina</taxon>
        <taxon>Sordariomycetes</taxon>
        <taxon>Hypocreomycetidae</taxon>
        <taxon>Hypocreales</taxon>
        <taxon>Hypocreaceae</taxon>
        <taxon>Trichoderma</taxon>
    </lineage>
</organism>
<feature type="domain" description="Phosducin" evidence="3">
    <location>
        <begin position="226"/>
        <end position="435"/>
    </location>
</feature>
<dbReference type="GeneID" id="87914748"/>
<dbReference type="InterPro" id="IPR001200">
    <property type="entry name" value="Phosducin"/>
</dbReference>
<dbReference type="SUPFAM" id="SSF52833">
    <property type="entry name" value="Thioredoxin-like"/>
    <property type="match status" value="1"/>
</dbReference>
<proteinExistence type="inferred from homology"/>
<accession>A0AAE1LZG5</accession>
<gene>
    <name evidence="4" type="ORF">Triagg1_10739</name>
</gene>
<keyword evidence="5" id="KW-1185">Reference proteome</keyword>
<evidence type="ECO:0000313" key="4">
    <source>
        <dbReference type="EMBL" id="KAK4060512.1"/>
    </source>
</evidence>
<evidence type="ECO:0000256" key="2">
    <source>
        <dbReference type="SAM" id="MobiDB-lite"/>
    </source>
</evidence>
<comment type="caution">
    <text evidence="4">The sequence shown here is derived from an EMBL/GenBank/DDBJ whole genome shotgun (WGS) entry which is preliminary data.</text>
</comment>
<dbReference type="Proteomes" id="UP001273209">
    <property type="component" value="Unassembled WGS sequence"/>
</dbReference>